<evidence type="ECO:0000256" key="1">
    <source>
        <dbReference type="ARBA" id="ARBA00007847"/>
    </source>
</evidence>
<reference evidence="4" key="1">
    <citation type="journal article" date="2019" name="Int. J. Syst. Evol. Microbiol.">
        <title>The Global Catalogue of Microorganisms (GCM) 10K type strain sequencing project: providing services to taxonomists for standard genome sequencing and annotation.</title>
        <authorList>
            <consortium name="The Broad Institute Genomics Platform"/>
            <consortium name="The Broad Institute Genome Sequencing Center for Infectious Disease"/>
            <person name="Wu L."/>
            <person name="Ma J."/>
        </authorList>
    </citation>
    <scope>NUCLEOTIDE SEQUENCE [LARGE SCALE GENOMIC DNA]</scope>
    <source>
        <strain evidence="4">KCTC 12861</strain>
    </source>
</reference>
<dbReference type="PROSITE" id="PS00923">
    <property type="entry name" value="ASP_GLU_RACEMASE_1"/>
    <property type="match status" value="1"/>
</dbReference>
<evidence type="ECO:0000313" key="4">
    <source>
        <dbReference type="Proteomes" id="UP000637980"/>
    </source>
</evidence>
<accession>A0ABQ3EC21</accession>
<comment type="similarity">
    <text evidence="1">Belongs to the aspartate/glutamate racemases family.</text>
</comment>
<dbReference type="Gene3D" id="3.40.50.1860">
    <property type="match status" value="4"/>
</dbReference>
<dbReference type="InterPro" id="IPR004380">
    <property type="entry name" value="Asp_race"/>
</dbReference>
<comment type="caution">
    <text evidence="3">The sequence shown here is derived from an EMBL/GenBank/DDBJ whole genome shotgun (WGS) entry which is preliminary data.</text>
</comment>
<dbReference type="EMBL" id="BMXE01000003">
    <property type="protein sequence ID" value="GHB29986.1"/>
    <property type="molecule type" value="Genomic_DNA"/>
</dbReference>
<gene>
    <name evidence="3" type="ORF">GCM10007094_17970</name>
</gene>
<dbReference type="InterPro" id="IPR033134">
    <property type="entry name" value="Asp/Glu_racemase_AS_2"/>
</dbReference>
<dbReference type="NCBIfam" id="TIGR00035">
    <property type="entry name" value="asp_race"/>
    <property type="match status" value="1"/>
</dbReference>
<evidence type="ECO:0000256" key="2">
    <source>
        <dbReference type="ARBA" id="ARBA00023235"/>
    </source>
</evidence>
<dbReference type="PANTHER" id="PTHR21198">
    <property type="entry name" value="GLUTAMATE RACEMASE"/>
    <property type="match status" value="1"/>
</dbReference>
<keyword evidence="2" id="KW-0413">Isomerase</keyword>
<dbReference type="Proteomes" id="UP000637980">
    <property type="component" value="Unassembled WGS sequence"/>
</dbReference>
<dbReference type="PROSITE" id="PS00924">
    <property type="entry name" value="ASP_GLU_RACEMASE_2"/>
    <property type="match status" value="1"/>
</dbReference>
<dbReference type="PANTHER" id="PTHR21198:SF7">
    <property type="entry name" value="ASPARTATE-GLUTAMATE RACEMASE FAMILY"/>
    <property type="match status" value="1"/>
</dbReference>
<name>A0ABQ3EC21_9HYPH</name>
<dbReference type="Pfam" id="PF01177">
    <property type="entry name" value="Asp_Glu_race"/>
    <property type="match status" value="2"/>
</dbReference>
<dbReference type="SUPFAM" id="SSF53681">
    <property type="entry name" value="Aspartate/glutamate racemase"/>
    <property type="match status" value="4"/>
</dbReference>
<protein>
    <recommendedName>
        <fullName evidence="5">Aspartate racemase</fullName>
    </recommendedName>
</protein>
<dbReference type="InterPro" id="IPR001920">
    <property type="entry name" value="Asp/Glu_race"/>
</dbReference>
<organism evidence="3 4">
    <name type="scientific">Pseudovibrio japonicus</name>
    <dbReference type="NCBI Taxonomy" id="366534"/>
    <lineage>
        <taxon>Bacteria</taxon>
        <taxon>Pseudomonadati</taxon>
        <taxon>Pseudomonadota</taxon>
        <taxon>Alphaproteobacteria</taxon>
        <taxon>Hyphomicrobiales</taxon>
        <taxon>Stappiaceae</taxon>
        <taxon>Pseudovibrio</taxon>
    </lineage>
</organism>
<dbReference type="RefSeq" id="WP_189436453.1">
    <property type="nucleotide sequence ID" value="NZ_BMXE01000003.1"/>
</dbReference>
<keyword evidence="4" id="KW-1185">Reference proteome</keyword>
<proteinExistence type="inferred from homology"/>
<evidence type="ECO:0008006" key="5">
    <source>
        <dbReference type="Google" id="ProtNLM"/>
    </source>
</evidence>
<dbReference type="InterPro" id="IPR015942">
    <property type="entry name" value="Asp/Glu/hydantoin_racemase"/>
</dbReference>
<sequence>MNYNKNDAISSPAPHKPRFAVIGGLGAVAGTDILHRIVKSTPARSDEEHLDIAFVQRPFHEHTTPADRDYDPIRRKLYVYDALKDMEADKREVALLPCFISQTFMPEILPEVKIQVLGIADAIKDHIQRNYQDGPIGVLTSNYVRELGLFDKVLGDKHQIIYPSEPFQNQLMEAVYGADGLKAGGTGDKVESTVREACEDLIKQGASIILPGFTEIPAMLDRIAELVDVPVLNSNQIYADYALACSKKTAAPPFKIGVVGGVGPAATTDFMSKVVANTHASKDQDHIKMLVEQNPQIPDRTENIIGNGIDPSIALYSVCKKLEQGGANIVAIPCNTAHAYVERIQRNLSIPIVNMLRETVEHITTNYPDVKTVGLLATTGTVKSKLYQQEAASAGLNVIAPSDAGQEQVMDAIYGKEGVKAGYTSGHCVDQLTLAYHELEKSGAEVVILGCTELPLIPPDTDGGRRPALLDPTKILAQKCIEVATKFSNHG</sequence>
<evidence type="ECO:0000313" key="3">
    <source>
        <dbReference type="EMBL" id="GHB29986.1"/>
    </source>
</evidence>
<dbReference type="InterPro" id="IPR018187">
    <property type="entry name" value="Asp/Glu_racemase_AS_1"/>
</dbReference>